<evidence type="ECO:0000259" key="3">
    <source>
        <dbReference type="SMART" id="SM00199"/>
    </source>
</evidence>
<dbReference type="InterPro" id="IPR001811">
    <property type="entry name" value="Chemokine_IL8-like_dom"/>
</dbReference>
<evidence type="ECO:0000256" key="2">
    <source>
        <dbReference type="SAM" id="SignalP"/>
    </source>
</evidence>
<accession>A0A8J4TDB9</accession>
<dbReference type="SUPFAM" id="SSF54117">
    <property type="entry name" value="Interleukin 8-like chemokines"/>
    <property type="match status" value="1"/>
</dbReference>
<sequence length="96" mass="10668">MLLLLLLTEAPKQGAEAFPVTCCLKTTDLKVQRHQLQKYTIQDTALCPLKAVRVITKKNKTLCLDPSSEWVIKTMAILDNRSTLQGTTSSDTPSHI</sequence>
<feature type="domain" description="Chemokine interleukin-8-like" evidence="3">
    <location>
        <begin position="19"/>
        <end position="78"/>
    </location>
</feature>
<dbReference type="Pfam" id="PF00048">
    <property type="entry name" value="IL8"/>
    <property type="match status" value="1"/>
</dbReference>
<dbReference type="InterPro" id="IPR036048">
    <property type="entry name" value="Interleukin_8-like_sf"/>
</dbReference>
<keyword evidence="1" id="KW-0202">Cytokine</keyword>
<feature type="chain" id="PRO_5035223431" evidence="2">
    <location>
        <begin position="18"/>
        <end position="96"/>
    </location>
</feature>
<dbReference type="GO" id="GO:0005615">
    <property type="term" value="C:extracellular space"/>
    <property type="evidence" value="ECO:0007669"/>
    <property type="project" value="UniProtKB-KW"/>
</dbReference>
<protein>
    <submittedName>
        <fullName evidence="4">Chemokine ligand 32a</fullName>
    </submittedName>
</protein>
<proteinExistence type="predicted"/>
<feature type="signal peptide" evidence="2">
    <location>
        <begin position="1"/>
        <end position="17"/>
    </location>
</feature>
<dbReference type="SMART" id="SM00199">
    <property type="entry name" value="SCY"/>
    <property type="match status" value="1"/>
</dbReference>
<evidence type="ECO:0000256" key="1">
    <source>
        <dbReference type="ARBA" id="ARBA00022514"/>
    </source>
</evidence>
<dbReference type="GO" id="GO:0006955">
    <property type="term" value="P:immune response"/>
    <property type="evidence" value="ECO:0007669"/>
    <property type="project" value="InterPro"/>
</dbReference>
<keyword evidence="5" id="KW-1185">Reference proteome</keyword>
<comment type="caution">
    <text evidence="4">The sequence shown here is derived from an EMBL/GenBank/DDBJ whole genome shotgun (WGS) entry which is preliminary data.</text>
</comment>
<dbReference type="AlphaFoldDB" id="A0A8J4TDB9"/>
<reference evidence="4" key="1">
    <citation type="submission" date="2020-07" db="EMBL/GenBank/DDBJ databases">
        <title>Clarias magur genome sequencing, assembly and annotation.</title>
        <authorList>
            <person name="Kushwaha B."/>
            <person name="Kumar R."/>
            <person name="Das P."/>
            <person name="Joshi C.G."/>
            <person name="Kumar D."/>
            <person name="Nagpure N.S."/>
            <person name="Pandey M."/>
            <person name="Agarwal S."/>
            <person name="Srivastava S."/>
            <person name="Singh M."/>
            <person name="Sahoo L."/>
            <person name="Jayasankar P."/>
            <person name="Meher P.K."/>
            <person name="Koringa P.G."/>
            <person name="Iquebal M.A."/>
            <person name="Das S.P."/>
            <person name="Bit A."/>
            <person name="Patnaik S."/>
            <person name="Patel N."/>
            <person name="Shah T.M."/>
            <person name="Hinsu A."/>
            <person name="Jena J.K."/>
        </authorList>
    </citation>
    <scope>NUCLEOTIDE SEQUENCE</scope>
    <source>
        <strain evidence="4">CIFAMagur01</strain>
        <tissue evidence="4">Testis</tissue>
    </source>
</reference>
<gene>
    <name evidence="4" type="primary">ccl32a.3</name>
    <name evidence="4" type="ORF">DAT39_015411</name>
</gene>
<organism evidence="4 5">
    <name type="scientific">Clarias magur</name>
    <name type="common">Asian catfish</name>
    <name type="synonym">Macropteronotus magur</name>
    <dbReference type="NCBI Taxonomy" id="1594786"/>
    <lineage>
        <taxon>Eukaryota</taxon>
        <taxon>Metazoa</taxon>
        <taxon>Chordata</taxon>
        <taxon>Craniata</taxon>
        <taxon>Vertebrata</taxon>
        <taxon>Euteleostomi</taxon>
        <taxon>Actinopterygii</taxon>
        <taxon>Neopterygii</taxon>
        <taxon>Teleostei</taxon>
        <taxon>Ostariophysi</taxon>
        <taxon>Siluriformes</taxon>
        <taxon>Clariidae</taxon>
        <taxon>Clarias</taxon>
    </lineage>
</organism>
<dbReference type="CDD" id="cd00169">
    <property type="entry name" value="Chemokine"/>
    <property type="match status" value="1"/>
</dbReference>
<dbReference type="PANTHER" id="PTHR12015">
    <property type="entry name" value="SMALL INDUCIBLE CYTOKINE A"/>
    <property type="match status" value="1"/>
</dbReference>
<dbReference type="OrthoDB" id="8934837at2759"/>
<evidence type="ECO:0000313" key="5">
    <source>
        <dbReference type="Proteomes" id="UP000727407"/>
    </source>
</evidence>
<dbReference type="InterPro" id="IPR039809">
    <property type="entry name" value="Chemokine_b/g/d"/>
</dbReference>
<dbReference type="EMBL" id="QNUK01000351">
    <property type="protein sequence ID" value="KAF5894881.1"/>
    <property type="molecule type" value="Genomic_DNA"/>
</dbReference>
<dbReference type="Proteomes" id="UP000727407">
    <property type="component" value="Unassembled WGS sequence"/>
</dbReference>
<name>A0A8J4TDB9_CLAMG</name>
<keyword evidence="2" id="KW-0732">Signal</keyword>
<dbReference type="Gene3D" id="2.40.50.40">
    <property type="match status" value="1"/>
</dbReference>
<evidence type="ECO:0000313" key="4">
    <source>
        <dbReference type="EMBL" id="KAF5894881.1"/>
    </source>
</evidence>
<dbReference type="GO" id="GO:0008009">
    <property type="term" value="F:chemokine activity"/>
    <property type="evidence" value="ECO:0007669"/>
    <property type="project" value="InterPro"/>
</dbReference>